<keyword evidence="2 3" id="KW-0067">ATP-binding</keyword>
<dbReference type="Proteomes" id="UP000610966">
    <property type="component" value="Unassembled WGS sequence"/>
</dbReference>
<evidence type="ECO:0000256" key="4">
    <source>
        <dbReference type="SAM" id="MobiDB-lite"/>
    </source>
</evidence>
<feature type="compositionally biased region" description="Acidic residues" evidence="4">
    <location>
        <begin position="1"/>
        <end position="12"/>
    </location>
</feature>
<dbReference type="EMBL" id="BOOG01000021">
    <property type="protein sequence ID" value="GIH70370.1"/>
    <property type="molecule type" value="Genomic_DNA"/>
</dbReference>
<dbReference type="PANTHER" id="PTHR22683">
    <property type="entry name" value="SPORULATION PROTEIN RELATED"/>
    <property type="match status" value="1"/>
</dbReference>
<accession>A0A8J3VZR2</accession>
<name>A0A8J3VZR2_9ACTN</name>
<dbReference type="PANTHER" id="PTHR22683:SF41">
    <property type="entry name" value="DNA TRANSLOCASE FTSK"/>
    <property type="match status" value="1"/>
</dbReference>
<evidence type="ECO:0000259" key="5">
    <source>
        <dbReference type="PROSITE" id="PS50901"/>
    </source>
</evidence>
<dbReference type="RefSeq" id="WP_204016089.1">
    <property type="nucleotide sequence ID" value="NZ_BOOG01000021.1"/>
</dbReference>
<feature type="region of interest" description="Disordered" evidence="4">
    <location>
        <begin position="1"/>
        <end position="25"/>
    </location>
</feature>
<dbReference type="PROSITE" id="PS50901">
    <property type="entry name" value="FTSK"/>
    <property type="match status" value="1"/>
</dbReference>
<keyword evidence="7" id="KW-1185">Reference proteome</keyword>
<dbReference type="SUPFAM" id="SSF52540">
    <property type="entry name" value="P-loop containing nucleoside triphosphate hydrolases"/>
    <property type="match status" value="1"/>
</dbReference>
<evidence type="ECO:0000313" key="7">
    <source>
        <dbReference type="Proteomes" id="UP000610966"/>
    </source>
</evidence>
<dbReference type="InterPro" id="IPR002543">
    <property type="entry name" value="FtsK_dom"/>
</dbReference>
<dbReference type="GO" id="GO:0005524">
    <property type="term" value="F:ATP binding"/>
    <property type="evidence" value="ECO:0007669"/>
    <property type="project" value="UniProtKB-UniRule"/>
</dbReference>
<sequence>MTDQLVDEEPALEETQGGDLAIPSRPGELEPDVVDAEIVDEPGQPAVRQPRLVGKRRLNYRYTARLEHELGYAEHSSIEVQRACPDCPNPASSFGQVYGLLARAAYATREHGAPTAKTLGWHTWYGMAGLGRGVARWWAWVTAADYAARENLPVDKVEATQRRRWIITGVFAVLVAASWEWWRPAPFGALLLALVIASIVERKRRGIAAPDKPLAAAGRMPGSRVVREAFGAAKLGEVRVVGPVTRDGPAWTAVVELPPGRTASEALARRENLAGAFGVDLAQVYLDRIGGHAGRIRVTVFDTDPWQARPVKSPLLTAAQWNVWEQGVPIGVDARGRIITVRVFERSVLIGGEPGGGKSVAAMAFLAAVALDPHVQLWLGDGKGVDSKVWEPLAHRVAASADPMALVVLLEELVAEVDRRYLLLRKADKKKIDRSMRLPLIVLWIDELMRYTTATEKIGDGKTKVGDRIVELLRHIVSLGRAAGIITICATQKPSADVVPTILRDLLSIRLALRCTTPQASDTILGQGWARQGFNAAQIDSAQRGAGHLFSEGSEPQMLRTFYFEDADERAIATRAIALREAEGTLQLPADHPRRRLMVAILDAFGDDDRLPTEELLERLAEAGLHFTPTSLADELRPAKVAPKQLRVPDPASPGGTRNRNGYAKEVVEKAYAAL</sequence>
<feature type="domain" description="FtsK" evidence="5">
    <location>
        <begin position="327"/>
        <end position="522"/>
    </location>
</feature>
<evidence type="ECO:0000256" key="2">
    <source>
        <dbReference type="ARBA" id="ARBA00022840"/>
    </source>
</evidence>
<organism evidence="6 7">
    <name type="scientific">Sphaerimonospora thailandensis</name>
    <dbReference type="NCBI Taxonomy" id="795644"/>
    <lineage>
        <taxon>Bacteria</taxon>
        <taxon>Bacillati</taxon>
        <taxon>Actinomycetota</taxon>
        <taxon>Actinomycetes</taxon>
        <taxon>Streptosporangiales</taxon>
        <taxon>Streptosporangiaceae</taxon>
        <taxon>Sphaerimonospora</taxon>
    </lineage>
</organism>
<dbReference type="AlphaFoldDB" id="A0A8J3VZR2"/>
<reference evidence="6" key="1">
    <citation type="submission" date="2021-01" db="EMBL/GenBank/DDBJ databases">
        <title>Whole genome shotgun sequence of Sphaerimonospora thailandensis NBRC 107569.</title>
        <authorList>
            <person name="Komaki H."/>
            <person name="Tamura T."/>
        </authorList>
    </citation>
    <scope>NUCLEOTIDE SEQUENCE</scope>
    <source>
        <strain evidence="6">NBRC 107569</strain>
    </source>
</reference>
<proteinExistence type="predicted"/>
<comment type="caution">
    <text evidence="6">The sequence shown here is derived from an EMBL/GenBank/DDBJ whole genome shotgun (WGS) entry which is preliminary data.</text>
</comment>
<dbReference type="Pfam" id="PF01580">
    <property type="entry name" value="FtsK_SpoIIIE"/>
    <property type="match status" value="1"/>
</dbReference>
<keyword evidence="1 3" id="KW-0547">Nucleotide-binding</keyword>
<dbReference type="Gene3D" id="3.40.50.300">
    <property type="entry name" value="P-loop containing nucleotide triphosphate hydrolases"/>
    <property type="match status" value="1"/>
</dbReference>
<gene>
    <name evidence="6" type="ORF">Mth01_26230</name>
</gene>
<dbReference type="InterPro" id="IPR050206">
    <property type="entry name" value="FtsK/SpoIIIE/SftA"/>
</dbReference>
<evidence type="ECO:0000313" key="6">
    <source>
        <dbReference type="EMBL" id="GIH70370.1"/>
    </source>
</evidence>
<dbReference type="InterPro" id="IPR027417">
    <property type="entry name" value="P-loop_NTPase"/>
</dbReference>
<evidence type="ECO:0000256" key="1">
    <source>
        <dbReference type="ARBA" id="ARBA00022741"/>
    </source>
</evidence>
<protein>
    <recommendedName>
        <fullName evidence="5">FtsK domain-containing protein</fullName>
    </recommendedName>
</protein>
<evidence type="ECO:0000256" key="3">
    <source>
        <dbReference type="PROSITE-ProRule" id="PRU00289"/>
    </source>
</evidence>
<dbReference type="GO" id="GO:0003677">
    <property type="term" value="F:DNA binding"/>
    <property type="evidence" value="ECO:0007669"/>
    <property type="project" value="InterPro"/>
</dbReference>
<feature type="binding site" evidence="3">
    <location>
        <begin position="352"/>
        <end position="359"/>
    </location>
    <ligand>
        <name>ATP</name>
        <dbReference type="ChEBI" id="CHEBI:30616"/>
    </ligand>
</feature>